<evidence type="ECO:0000256" key="1">
    <source>
        <dbReference type="SAM" id="Coils"/>
    </source>
</evidence>
<feature type="non-terminal residue" evidence="3">
    <location>
        <position position="1"/>
    </location>
</feature>
<name>A0A813F7F0_POLGL</name>
<feature type="compositionally biased region" description="Pro residues" evidence="2">
    <location>
        <begin position="13"/>
        <end position="22"/>
    </location>
</feature>
<feature type="coiled-coil region" evidence="1">
    <location>
        <begin position="187"/>
        <end position="342"/>
    </location>
</feature>
<feature type="region of interest" description="Disordered" evidence="2">
    <location>
        <begin position="398"/>
        <end position="435"/>
    </location>
</feature>
<keyword evidence="1" id="KW-0175">Coiled coil</keyword>
<gene>
    <name evidence="3" type="ORF">PGLA1383_LOCUS24348</name>
</gene>
<sequence length="435" mass="48591">GDEESRLSLQTILPPPPPPLRRPPSLADSGRSLRSSSVPKNPLQFQPTQRSSGAPQSPSPAAAARTSSTAWQQKAEHLQVELAESESEAAKLRLRFSRLEGDVQSKVQRMLHWERLMAAKEEDSASAAAAGHIRGTSCWVSWKSFVERSSVESQKTRRLLSKAPDLAPLELWEGRMRDQLREEGVALECATAELREDEAESAKLSRVVRRSEGCAADERRRQQAVDASNAKIAQEQREAARLNTEEASEARACKLLQQELAEWSRKLLESPAEAAREKLRTVRDQRDEIRRQVLAAEQSAAEQKAAGLESHQDKAAKLEQAAQELSVQLRQAESEASAVCAEHEVEMAKQAHKAAAYLRENIEMERRDQIYREQDELESAQRIQCVVRGVQGRKKAQAVRRRLAQKEQLAAHATERRRALGLPPPTSRAVSEQSQ</sequence>
<feature type="region of interest" description="Disordered" evidence="2">
    <location>
        <begin position="1"/>
        <end position="79"/>
    </location>
</feature>
<keyword evidence="4" id="KW-1185">Reference proteome</keyword>
<dbReference type="AlphaFoldDB" id="A0A813F7F0"/>
<organism evidence="3 4">
    <name type="scientific">Polarella glacialis</name>
    <name type="common">Dinoflagellate</name>
    <dbReference type="NCBI Taxonomy" id="89957"/>
    <lineage>
        <taxon>Eukaryota</taxon>
        <taxon>Sar</taxon>
        <taxon>Alveolata</taxon>
        <taxon>Dinophyceae</taxon>
        <taxon>Suessiales</taxon>
        <taxon>Suessiaceae</taxon>
        <taxon>Polarella</taxon>
    </lineage>
</organism>
<dbReference type="Proteomes" id="UP000654075">
    <property type="component" value="Unassembled WGS sequence"/>
</dbReference>
<dbReference type="PROSITE" id="PS50096">
    <property type="entry name" value="IQ"/>
    <property type="match status" value="1"/>
</dbReference>
<evidence type="ECO:0000313" key="4">
    <source>
        <dbReference type="Proteomes" id="UP000654075"/>
    </source>
</evidence>
<feature type="compositionally biased region" description="Low complexity" evidence="2">
    <location>
        <begin position="49"/>
        <end position="70"/>
    </location>
</feature>
<evidence type="ECO:0000313" key="3">
    <source>
        <dbReference type="EMBL" id="CAE8606364.1"/>
    </source>
</evidence>
<proteinExistence type="predicted"/>
<reference evidence="3" key="1">
    <citation type="submission" date="2021-02" db="EMBL/GenBank/DDBJ databases">
        <authorList>
            <person name="Dougan E. K."/>
            <person name="Rhodes N."/>
            <person name="Thang M."/>
            <person name="Chan C."/>
        </authorList>
    </citation>
    <scope>NUCLEOTIDE SEQUENCE</scope>
</reference>
<protein>
    <submittedName>
        <fullName evidence="3">Uncharacterized protein</fullName>
    </submittedName>
</protein>
<feature type="non-terminal residue" evidence="3">
    <location>
        <position position="435"/>
    </location>
</feature>
<dbReference type="EMBL" id="CAJNNV010019096">
    <property type="protein sequence ID" value="CAE8606364.1"/>
    <property type="molecule type" value="Genomic_DNA"/>
</dbReference>
<evidence type="ECO:0000256" key="2">
    <source>
        <dbReference type="SAM" id="MobiDB-lite"/>
    </source>
</evidence>
<accession>A0A813F7F0</accession>
<feature type="compositionally biased region" description="Polar residues" evidence="2">
    <location>
        <begin position="32"/>
        <end position="48"/>
    </location>
</feature>
<comment type="caution">
    <text evidence="3">The sequence shown here is derived from an EMBL/GenBank/DDBJ whole genome shotgun (WGS) entry which is preliminary data.</text>
</comment>